<dbReference type="GO" id="GO:0005737">
    <property type="term" value="C:cytoplasm"/>
    <property type="evidence" value="ECO:0007669"/>
    <property type="project" value="TreeGrafter"/>
</dbReference>
<dbReference type="EMBL" id="DWYY01000035">
    <property type="protein sequence ID" value="HJA92042.1"/>
    <property type="molecule type" value="Genomic_DNA"/>
</dbReference>
<evidence type="ECO:0000313" key="2">
    <source>
        <dbReference type="EMBL" id="HJA92042.1"/>
    </source>
</evidence>
<evidence type="ECO:0000259" key="1">
    <source>
        <dbReference type="Pfam" id="PF01965"/>
    </source>
</evidence>
<dbReference type="Gene3D" id="3.40.50.880">
    <property type="match status" value="1"/>
</dbReference>
<dbReference type="SUPFAM" id="SSF52317">
    <property type="entry name" value="Class I glutamine amidotransferase-like"/>
    <property type="match status" value="1"/>
</dbReference>
<proteinExistence type="predicted"/>
<organism evidence="2 3">
    <name type="scientific">Candidatus Eisenbergiella merdipullorum</name>
    <dbReference type="NCBI Taxonomy" id="2838553"/>
    <lineage>
        <taxon>Bacteria</taxon>
        <taxon>Bacillati</taxon>
        <taxon>Bacillota</taxon>
        <taxon>Clostridia</taxon>
        <taxon>Lachnospirales</taxon>
        <taxon>Lachnospiraceae</taxon>
        <taxon>Eisenbergiella</taxon>
    </lineage>
</organism>
<dbReference type="CDD" id="cd03135">
    <property type="entry name" value="GATase1_DJ-1"/>
    <property type="match status" value="1"/>
</dbReference>
<evidence type="ECO:0000313" key="3">
    <source>
        <dbReference type="Proteomes" id="UP000886858"/>
    </source>
</evidence>
<sequence>MSRIGVFFAEGYEEIEALTVVDLARRAGIEVDMISVENEAEVKGSHGITVKMDRGLSETDFSGLDMLVLPGGKKGTQGLESCGTLMEQLDAFYEAGRPVAAICAAPSIFGHRGYLKGRRATSYPSFEDQLDGARITHGAAETDGNVITGRGMGCSIPFALAVVEYLAGKEEADRVAGSVVYER</sequence>
<name>A0A9D2I4E7_9FIRM</name>
<dbReference type="PANTHER" id="PTHR48094:SF12">
    <property type="entry name" value="PARKINSON DISEASE PROTEIN 7 HOMOLOG"/>
    <property type="match status" value="1"/>
</dbReference>
<dbReference type="InterPro" id="IPR002818">
    <property type="entry name" value="DJ-1/PfpI"/>
</dbReference>
<protein>
    <submittedName>
        <fullName evidence="2">DJ-1/PfpI family protein</fullName>
    </submittedName>
</protein>
<dbReference type="InterPro" id="IPR006287">
    <property type="entry name" value="DJ-1"/>
</dbReference>
<feature type="domain" description="DJ-1/PfpI" evidence="1">
    <location>
        <begin position="3"/>
        <end position="164"/>
    </location>
</feature>
<reference evidence="2" key="1">
    <citation type="journal article" date="2021" name="PeerJ">
        <title>Extensive microbial diversity within the chicken gut microbiome revealed by metagenomics and culture.</title>
        <authorList>
            <person name="Gilroy R."/>
            <person name="Ravi A."/>
            <person name="Getino M."/>
            <person name="Pursley I."/>
            <person name="Horton D.L."/>
            <person name="Alikhan N.F."/>
            <person name="Baker D."/>
            <person name="Gharbi K."/>
            <person name="Hall N."/>
            <person name="Watson M."/>
            <person name="Adriaenssens E.M."/>
            <person name="Foster-Nyarko E."/>
            <person name="Jarju S."/>
            <person name="Secka A."/>
            <person name="Antonio M."/>
            <person name="Oren A."/>
            <person name="Chaudhuri R.R."/>
            <person name="La Ragione R."/>
            <person name="Hildebrand F."/>
            <person name="Pallen M.J."/>
        </authorList>
    </citation>
    <scope>NUCLEOTIDE SEQUENCE</scope>
    <source>
        <strain evidence="2">CHK179-7159</strain>
    </source>
</reference>
<gene>
    <name evidence="2" type="ORF">H9717_02800</name>
</gene>
<comment type="caution">
    <text evidence="2">The sequence shown here is derived from an EMBL/GenBank/DDBJ whole genome shotgun (WGS) entry which is preliminary data.</text>
</comment>
<dbReference type="PANTHER" id="PTHR48094">
    <property type="entry name" value="PROTEIN/NUCLEIC ACID DEGLYCASE DJ-1-RELATED"/>
    <property type="match status" value="1"/>
</dbReference>
<dbReference type="AlphaFoldDB" id="A0A9D2I4E7"/>
<dbReference type="InterPro" id="IPR050325">
    <property type="entry name" value="Prot/Nucl_acid_deglycase"/>
</dbReference>
<dbReference type="Proteomes" id="UP000886858">
    <property type="component" value="Unassembled WGS sequence"/>
</dbReference>
<dbReference type="NCBIfam" id="TIGR01383">
    <property type="entry name" value="not_thiJ"/>
    <property type="match status" value="1"/>
</dbReference>
<accession>A0A9D2I4E7</accession>
<dbReference type="InterPro" id="IPR029062">
    <property type="entry name" value="Class_I_gatase-like"/>
</dbReference>
<dbReference type="Pfam" id="PF01965">
    <property type="entry name" value="DJ-1_PfpI"/>
    <property type="match status" value="1"/>
</dbReference>
<reference evidence="2" key="2">
    <citation type="submission" date="2021-04" db="EMBL/GenBank/DDBJ databases">
        <authorList>
            <person name="Gilroy R."/>
        </authorList>
    </citation>
    <scope>NUCLEOTIDE SEQUENCE</scope>
    <source>
        <strain evidence="2">CHK179-7159</strain>
    </source>
</reference>